<dbReference type="Proteomes" id="UP001055811">
    <property type="component" value="Linkage Group LG05"/>
</dbReference>
<organism evidence="1 2">
    <name type="scientific">Cichorium intybus</name>
    <name type="common">Chicory</name>
    <dbReference type="NCBI Taxonomy" id="13427"/>
    <lineage>
        <taxon>Eukaryota</taxon>
        <taxon>Viridiplantae</taxon>
        <taxon>Streptophyta</taxon>
        <taxon>Embryophyta</taxon>
        <taxon>Tracheophyta</taxon>
        <taxon>Spermatophyta</taxon>
        <taxon>Magnoliopsida</taxon>
        <taxon>eudicotyledons</taxon>
        <taxon>Gunneridae</taxon>
        <taxon>Pentapetalae</taxon>
        <taxon>asterids</taxon>
        <taxon>campanulids</taxon>
        <taxon>Asterales</taxon>
        <taxon>Asteraceae</taxon>
        <taxon>Cichorioideae</taxon>
        <taxon>Cichorieae</taxon>
        <taxon>Cichoriinae</taxon>
        <taxon>Cichorium</taxon>
    </lineage>
</organism>
<accession>A0ACB9CZI2</accession>
<reference evidence="1 2" key="2">
    <citation type="journal article" date="2022" name="Mol. Ecol. Resour.">
        <title>The genomes of chicory, endive, great burdock and yacon provide insights into Asteraceae paleo-polyploidization history and plant inulin production.</title>
        <authorList>
            <person name="Fan W."/>
            <person name="Wang S."/>
            <person name="Wang H."/>
            <person name="Wang A."/>
            <person name="Jiang F."/>
            <person name="Liu H."/>
            <person name="Zhao H."/>
            <person name="Xu D."/>
            <person name="Zhang Y."/>
        </authorList>
    </citation>
    <scope>NUCLEOTIDE SEQUENCE [LARGE SCALE GENOMIC DNA]</scope>
    <source>
        <strain evidence="2">cv. Punajuju</strain>
        <tissue evidence="1">Leaves</tissue>
    </source>
</reference>
<comment type="caution">
    <text evidence="1">The sequence shown here is derived from an EMBL/GenBank/DDBJ whole genome shotgun (WGS) entry which is preliminary data.</text>
</comment>
<protein>
    <submittedName>
        <fullName evidence="1">Uncharacterized protein</fullName>
    </submittedName>
</protein>
<proteinExistence type="predicted"/>
<keyword evidence="2" id="KW-1185">Reference proteome</keyword>
<evidence type="ECO:0000313" key="1">
    <source>
        <dbReference type="EMBL" id="KAI3739586.1"/>
    </source>
</evidence>
<gene>
    <name evidence="1" type="ORF">L2E82_29995</name>
</gene>
<dbReference type="EMBL" id="CM042013">
    <property type="protein sequence ID" value="KAI3739586.1"/>
    <property type="molecule type" value="Genomic_DNA"/>
</dbReference>
<name>A0ACB9CZI2_CICIN</name>
<reference evidence="2" key="1">
    <citation type="journal article" date="2022" name="Mol. Ecol. Resour.">
        <title>The genomes of chicory, endive, great burdock and yacon provide insights into Asteraceae palaeo-polyploidization history and plant inulin production.</title>
        <authorList>
            <person name="Fan W."/>
            <person name="Wang S."/>
            <person name="Wang H."/>
            <person name="Wang A."/>
            <person name="Jiang F."/>
            <person name="Liu H."/>
            <person name="Zhao H."/>
            <person name="Xu D."/>
            <person name="Zhang Y."/>
        </authorList>
    </citation>
    <scope>NUCLEOTIDE SEQUENCE [LARGE SCALE GENOMIC DNA]</scope>
    <source>
        <strain evidence="2">cv. Punajuju</strain>
    </source>
</reference>
<evidence type="ECO:0000313" key="2">
    <source>
        <dbReference type="Proteomes" id="UP001055811"/>
    </source>
</evidence>
<sequence length="133" mass="15565">MFVYVQKLNSHYSKSWLEEKYKTESDIYEQFLELKNIGVKICLERVLIYSVIFRDLKFEIEVFLLLRGKFAWLKRHYNLDTKGSSTGVKVPRLSFQAKERHPQHGKSVIFHSERMGIGGCSASQCPLDFLLCV</sequence>